<dbReference type="AlphaFoldDB" id="A0A397SP83"/>
<evidence type="ECO:0000313" key="1">
    <source>
        <dbReference type="EMBL" id="RIA85855.1"/>
    </source>
</evidence>
<keyword evidence="2" id="KW-1185">Reference proteome</keyword>
<dbReference type="Proteomes" id="UP000265703">
    <property type="component" value="Unassembled WGS sequence"/>
</dbReference>
<sequence>MLMLNENILYLIFKEFQDYDPSLHSCLLVNKIWCETIIPILWKNPWKSFIIGKEVSLLNVIISHLSDESKDNLRNKGMIITNQRPLFNYINFCKHLNLKEIERLINFKFDDDSDILILKNEIFKLLVNSNTKFTHLCIPHQFDQLHLILEAKHCFSELEFFSCNDDKVLIELSEICKPIKELELIIKIVNYNNEMRTSPPFLQILRARLVPVRTLISLIKNTSGYLTEIKIDNLSYNDEMKSKRIIQVIYQNCPTLKYLKLFIQSNNFSELKNLLINCQYLDVLYIHNDNGWGVEYINNWDFLFEILTKYSPTSLFKFKFGYENIPKLEQLKLFFDNWENRTPVHPMLLQTNHWAWYRNHPKEFIDLIDKYKQKGIVKKYEEVDMNSYSISLLNF</sequence>
<proteinExistence type="predicted"/>
<evidence type="ECO:0000313" key="2">
    <source>
        <dbReference type="Proteomes" id="UP000265703"/>
    </source>
</evidence>
<dbReference type="OrthoDB" id="3010419at2759"/>
<organism evidence="1 2">
    <name type="scientific">Glomus cerebriforme</name>
    <dbReference type="NCBI Taxonomy" id="658196"/>
    <lineage>
        <taxon>Eukaryota</taxon>
        <taxon>Fungi</taxon>
        <taxon>Fungi incertae sedis</taxon>
        <taxon>Mucoromycota</taxon>
        <taxon>Glomeromycotina</taxon>
        <taxon>Glomeromycetes</taxon>
        <taxon>Glomerales</taxon>
        <taxon>Glomeraceae</taxon>
        <taxon>Glomus</taxon>
    </lineage>
</organism>
<gene>
    <name evidence="1" type="ORF">C1645_830176</name>
</gene>
<comment type="caution">
    <text evidence="1">The sequence shown here is derived from an EMBL/GenBank/DDBJ whole genome shotgun (WGS) entry which is preliminary data.</text>
</comment>
<protein>
    <recommendedName>
        <fullName evidence="3">F-box domain-containing protein</fullName>
    </recommendedName>
</protein>
<dbReference type="EMBL" id="QKYT01000400">
    <property type="protein sequence ID" value="RIA85855.1"/>
    <property type="molecule type" value="Genomic_DNA"/>
</dbReference>
<name>A0A397SP83_9GLOM</name>
<reference evidence="1 2" key="1">
    <citation type="submission" date="2018-06" db="EMBL/GenBank/DDBJ databases">
        <title>Comparative genomics reveals the genomic features of Rhizophagus irregularis, R. cerebriforme, R. diaphanum and Gigaspora rosea, and their symbiotic lifestyle signature.</title>
        <authorList>
            <person name="Morin E."/>
            <person name="San Clemente H."/>
            <person name="Chen E.C.H."/>
            <person name="De La Providencia I."/>
            <person name="Hainaut M."/>
            <person name="Kuo A."/>
            <person name="Kohler A."/>
            <person name="Murat C."/>
            <person name="Tang N."/>
            <person name="Roy S."/>
            <person name="Loubradou J."/>
            <person name="Henrissat B."/>
            <person name="Grigoriev I.V."/>
            <person name="Corradi N."/>
            <person name="Roux C."/>
            <person name="Martin F.M."/>
        </authorList>
    </citation>
    <scope>NUCLEOTIDE SEQUENCE [LARGE SCALE GENOMIC DNA]</scope>
    <source>
        <strain evidence="1 2">DAOM 227022</strain>
    </source>
</reference>
<accession>A0A397SP83</accession>
<evidence type="ECO:0008006" key="3">
    <source>
        <dbReference type="Google" id="ProtNLM"/>
    </source>
</evidence>